<dbReference type="HAMAP" id="MF_00499">
    <property type="entry name" value="Ribosomal_eL13"/>
    <property type="match status" value="1"/>
</dbReference>
<evidence type="ECO:0000256" key="1">
    <source>
        <dbReference type="ARBA" id="ARBA00005640"/>
    </source>
</evidence>
<dbReference type="Pfam" id="PF01294">
    <property type="entry name" value="Ribosomal_L13e"/>
    <property type="match status" value="1"/>
</dbReference>
<sequence>MVKGNQVIPNQHFRKHWFMRIRTWFNQPARKERRRRARADKAAAVFPRPLGQLRPAVHAPTVRYNTKVRLGRGFTKDEVKGAGLTLPYAKTIGIALDHRRRNASVEVKEDNVQRLKQYLANITVFPRKVKAAEYQAVAQNTDKNVLPIAKPKPKVEARAITEEDKKAEAYSLVRKLRADVRLVGVRQKLKEKKAKADE</sequence>
<dbReference type="InterPro" id="IPR001380">
    <property type="entry name" value="Ribosomal_eL13"/>
</dbReference>
<organism evidence="4 5">
    <name type="scientific">Andalucia godoyi</name>
    <name type="common">Flagellate</name>
    <dbReference type="NCBI Taxonomy" id="505711"/>
    <lineage>
        <taxon>Eukaryota</taxon>
        <taxon>Discoba</taxon>
        <taxon>Jakobida</taxon>
        <taxon>Andalucina</taxon>
        <taxon>Andaluciidae</taxon>
        <taxon>Andalucia</taxon>
    </lineage>
</organism>
<evidence type="ECO:0000313" key="5">
    <source>
        <dbReference type="Proteomes" id="UP000799049"/>
    </source>
</evidence>
<keyword evidence="5" id="KW-1185">Reference proteome</keyword>
<comment type="similarity">
    <text evidence="1">Belongs to the eukaryotic ribosomal protein eL13 family.</text>
</comment>
<dbReference type="Gene3D" id="1.20.5.110">
    <property type="match status" value="1"/>
</dbReference>
<name>A0A8K0F139_ANDGO</name>
<dbReference type="AlphaFoldDB" id="A0A8K0F139"/>
<dbReference type="GO" id="GO:0003723">
    <property type="term" value="F:RNA binding"/>
    <property type="evidence" value="ECO:0007669"/>
    <property type="project" value="TreeGrafter"/>
</dbReference>
<evidence type="ECO:0000313" key="4">
    <source>
        <dbReference type="EMBL" id="KAF0852916.1"/>
    </source>
</evidence>
<dbReference type="GO" id="GO:0006412">
    <property type="term" value="P:translation"/>
    <property type="evidence" value="ECO:0007669"/>
    <property type="project" value="InterPro"/>
</dbReference>
<dbReference type="OrthoDB" id="10264538at2759"/>
<evidence type="ECO:0000256" key="2">
    <source>
        <dbReference type="ARBA" id="ARBA00022980"/>
    </source>
</evidence>
<reference evidence="4" key="1">
    <citation type="submission" date="2019-09" db="EMBL/GenBank/DDBJ databases">
        <title>The Mitochondrial Proteome of the Jakobid, Andalucia godoyi, a Protist With the Most Gene-Rich and Bacteria-Like Mitochondrial Genome.</title>
        <authorList>
            <person name="Gray M.W."/>
            <person name="Burger G."/>
            <person name="Derelle R."/>
            <person name="Klimes V."/>
            <person name="Leger M."/>
            <person name="Sarrasin M."/>
            <person name="Vlcek C."/>
            <person name="Roger A.J."/>
            <person name="Elias M."/>
            <person name="Lang B.F."/>
        </authorList>
    </citation>
    <scope>NUCLEOTIDE SEQUENCE</scope>
    <source>
        <strain evidence="4">And28</strain>
    </source>
</reference>
<accession>A0A8K0F139</accession>
<dbReference type="PANTHER" id="PTHR11722">
    <property type="entry name" value="60S RIBOSOMAL PROTEIN L13"/>
    <property type="match status" value="1"/>
</dbReference>
<dbReference type="GO" id="GO:0003735">
    <property type="term" value="F:structural constituent of ribosome"/>
    <property type="evidence" value="ECO:0007669"/>
    <property type="project" value="InterPro"/>
</dbReference>
<dbReference type="EMBL" id="VRVR01000010">
    <property type="protein sequence ID" value="KAF0852916.1"/>
    <property type="molecule type" value="Genomic_DNA"/>
</dbReference>
<comment type="caution">
    <text evidence="4">The sequence shown here is derived from an EMBL/GenBank/DDBJ whole genome shotgun (WGS) entry which is preliminary data.</text>
</comment>
<evidence type="ECO:0000256" key="3">
    <source>
        <dbReference type="ARBA" id="ARBA00023274"/>
    </source>
</evidence>
<keyword evidence="3" id="KW-0687">Ribonucleoprotein</keyword>
<dbReference type="PANTHER" id="PTHR11722:SF0">
    <property type="entry name" value="LARGE RIBOSOMAL SUBUNIT PROTEIN EL13"/>
    <property type="match status" value="1"/>
</dbReference>
<protein>
    <submittedName>
        <fullName evidence="4">60S large subunit ribosomal protein eL13 (RpL13)</fullName>
    </submittedName>
</protein>
<proteinExistence type="inferred from homology"/>
<dbReference type="GO" id="GO:0022625">
    <property type="term" value="C:cytosolic large ribosomal subunit"/>
    <property type="evidence" value="ECO:0007669"/>
    <property type="project" value="TreeGrafter"/>
</dbReference>
<gene>
    <name evidence="4" type="ORF">ANDGO_02520</name>
</gene>
<dbReference type="Proteomes" id="UP000799049">
    <property type="component" value="Unassembled WGS sequence"/>
</dbReference>
<keyword evidence="2 4" id="KW-0689">Ribosomal protein</keyword>